<dbReference type="PRINTS" id="PR00385">
    <property type="entry name" value="P450"/>
</dbReference>
<dbReference type="InterPro" id="IPR036396">
    <property type="entry name" value="Cyt_P450_sf"/>
</dbReference>
<keyword evidence="3 11" id="KW-0349">Heme</keyword>
<dbReference type="SUPFAM" id="SSF48264">
    <property type="entry name" value="Cytochrome P450"/>
    <property type="match status" value="1"/>
</dbReference>
<organism evidence="13 14">
    <name type="scientific">Cinnamomum micranthum f. kanehirae</name>
    <dbReference type="NCBI Taxonomy" id="337451"/>
    <lineage>
        <taxon>Eukaryota</taxon>
        <taxon>Viridiplantae</taxon>
        <taxon>Streptophyta</taxon>
        <taxon>Embryophyta</taxon>
        <taxon>Tracheophyta</taxon>
        <taxon>Spermatophyta</taxon>
        <taxon>Magnoliopsida</taxon>
        <taxon>Magnoliidae</taxon>
        <taxon>Laurales</taxon>
        <taxon>Lauraceae</taxon>
        <taxon>Cinnamomum</taxon>
    </lineage>
</organism>
<dbReference type="Gene3D" id="1.10.630.10">
    <property type="entry name" value="Cytochrome P450"/>
    <property type="match status" value="1"/>
</dbReference>
<dbReference type="InterPro" id="IPR050665">
    <property type="entry name" value="Cytochrome_P450_Monooxygen"/>
</dbReference>
<evidence type="ECO:0000313" key="13">
    <source>
        <dbReference type="EMBL" id="RWR80537.1"/>
    </source>
</evidence>
<keyword evidence="4" id="KW-0812">Transmembrane</keyword>
<dbReference type="AlphaFoldDB" id="A0A443NPT7"/>
<sequence length="139" mass="15724">MVVQETLRLFPPATFVPREALHEMKLGELHIPRGTNFWIPVPTLHRDPEIWGPNAHEFNPGRFSNGIIGACKFPHMYIPFGMGAHICPGQNLAMAELKVVLSLILSRFSFSLSPSYCHSPAFRMVLEPEFGVNLLMRRV</sequence>
<reference evidence="13 14" key="1">
    <citation type="journal article" date="2019" name="Nat. Plants">
        <title>Stout camphor tree genome fills gaps in understanding of flowering plant genome evolution.</title>
        <authorList>
            <person name="Chaw S.M."/>
            <person name="Liu Y.C."/>
            <person name="Wu Y.W."/>
            <person name="Wang H.Y."/>
            <person name="Lin C.I."/>
            <person name="Wu C.S."/>
            <person name="Ke H.M."/>
            <person name="Chang L.Y."/>
            <person name="Hsu C.Y."/>
            <person name="Yang H.T."/>
            <person name="Sudianto E."/>
            <person name="Hsu M.H."/>
            <person name="Wu K.P."/>
            <person name="Wang L.N."/>
            <person name="Leebens-Mack J.H."/>
            <person name="Tsai I.J."/>
        </authorList>
    </citation>
    <scope>NUCLEOTIDE SEQUENCE [LARGE SCALE GENOMIC DNA]</scope>
    <source>
        <strain evidence="14">cv. Chaw 1501</strain>
        <tissue evidence="13">Young leaves</tissue>
    </source>
</reference>
<keyword evidence="6" id="KW-1133">Transmembrane helix</keyword>
<dbReference type="STRING" id="337451.A0A443NPT7"/>
<evidence type="ECO:0000256" key="10">
    <source>
        <dbReference type="ARBA" id="ARBA00023136"/>
    </source>
</evidence>
<dbReference type="GO" id="GO:0016705">
    <property type="term" value="F:oxidoreductase activity, acting on paired donors, with incorporation or reduction of molecular oxygen"/>
    <property type="evidence" value="ECO:0007669"/>
    <property type="project" value="InterPro"/>
</dbReference>
<dbReference type="InterPro" id="IPR001128">
    <property type="entry name" value="Cyt_P450"/>
</dbReference>
<evidence type="ECO:0000256" key="3">
    <source>
        <dbReference type="ARBA" id="ARBA00022617"/>
    </source>
</evidence>
<comment type="similarity">
    <text evidence="2 12">Belongs to the cytochrome P450 family.</text>
</comment>
<keyword evidence="7 12" id="KW-0560">Oxidoreductase</keyword>
<dbReference type="PROSITE" id="PS00086">
    <property type="entry name" value="CYTOCHROME_P450"/>
    <property type="match status" value="1"/>
</dbReference>
<evidence type="ECO:0000256" key="12">
    <source>
        <dbReference type="RuleBase" id="RU000461"/>
    </source>
</evidence>
<evidence type="ECO:0000256" key="6">
    <source>
        <dbReference type="ARBA" id="ARBA00022989"/>
    </source>
</evidence>
<gene>
    <name evidence="13" type="ORF">CKAN_00918000</name>
</gene>
<evidence type="ECO:0000256" key="9">
    <source>
        <dbReference type="ARBA" id="ARBA00023033"/>
    </source>
</evidence>
<dbReference type="PANTHER" id="PTHR24282:SF196">
    <property type="entry name" value="CYTOCHROME P450 714C2"/>
    <property type="match status" value="1"/>
</dbReference>
<keyword evidence="14" id="KW-1185">Reference proteome</keyword>
<keyword evidence="5 11" id="KW-0479">Metal-binding</keyword>
<dbReference type="GO" id="GO:0020037">
    <property type="term" value="F:heme binding"/>
    <property type="evidence" value="ECO:0007669"/>
    <property type="project" value="InterPro"/>
</dbReference>
<dbReference type="Proteomes" id="UP000283530">
    <property type="component" value="Unassembled WGS sequence"/>
</dbReference>
<evidence type="ECO:0000313" key="14">
    <source>
        <dbReference type="Proteomes" id="UP000283530"/>
    </source>
</evidence>
<accession>A0A443NPT7</accession>
<evidence type="ECO:0000256" key="1">
    <source>
        <dbReference type="ARBA" id="ARBA00004370"/>
    </source>
</evidence>
<dbReference type="GO" id="GO:0016020">
    <property type="term" value="C:membrane"/>
    <property type="evidence" value="ECO:0007669"/>
    <property type="project" value="UniProtKB-SubCell"/>
</dbReference>
<evidence type="ECO:0000256" key="4">
    <source>
        <dbReference type="ARBA" id="ARBA00022692"/>
    </source>
</evidence>
<evidence type="ECO:0000256" key="8">
    <source>
        <dbReference type="ARBA" id="ARBA00023004"/>
    </source>
</evidence>
<comment type="caution">
    <text evidence="13">The sequence shown here is derived from an EMBL/GenBank/DDBJ whole genome shotgun (WGS) entry which is preliminary data.</text>
</comment>
<comment type="subcellular location">
    <subcellularLocation>
        <location evidence="1">Membrane</location>
    </subcellularLocation>
</comment>
<dbReference type="InterPro" id="IPR002401">
    <property type="entry name" value="Cyt_P450_E_grp-I"/>
</dbReference>
<dbReference type="PANTHER" id="PTHR24282">
    <property type="entry name" value="CYTOCHROME P450 FAMILY MEMBER"/>
    <property type="match status" value="1"/>
</dbReference>
<dbReference type="EMBL" id="QPKB01000003">
    <property type="protein sequence ID" value="RWR80537.1"/>
    <property type="molecule type" value="Genomic_DNA"/>
</dbReference>
<evidence type="ECO:0000256" key="11">
    <source>
        <dbReference type="PIRSR" id="PIRSR602401-1"/>
    </source>
</evidence>
<comment type="cofactor">
    <cofactor evidence="11">
        <name>heme</name>
        <dbReference type="ChEBI" id="CHEBI:30413"/>
    </cofactor>
</comment>
<dbReference type="PRINTS" id="PR00463">
    <property type="entry name" value="EP450I"/>
</dbReference>
<keyword evidence="10" id="KW-0472">Membrane</keyword>
<dbReference type="OrthoDB" id="1193161at2759"/>
<dbReference type="GO" id="GO:0004497">
    <property type="term" value="F:monooxygenase activity"/>
    <property type="evidence" value="ECO:0007669"/>
    <property type="project" value="UniProtKB-KW"/>
</dbReference>
<evidence type="ECO:0000256" key="5">
    <source>
        <dbReference type="ARBA" id="ARBA00022723"/>
    </source>
</evidence>
<feature type="binding site" description="axial binding residue" evidence="11">
    <location>
        <position position="87"/>
    </location>
    <ligand>
        <name>heme</name>
        <dbReference type="ChEBI" id="CHEBI:30413"/>
    </ligand>
    <ligandPart>
        <name>Fe</name>
        <dbReference type="ChEBI" id="CHEBI:18248"/>
    </ligandPart>
</feature>
<dbReference type="Pfam" id="PF00067">
    <property type="entry name" value="p450"/>
    <property type="match status" value="1"/>
</dbReference>
<keyword evidence="9 12" id="KW-0503">Monooxygenase</keyword>
<dbReference type="InterPro" id="IPR017972">
    <property type="entry name" value="Cyt_P450_CS"/>
</dbReference>
<keyword evidence="8 11" id="KW-0408">Iron</keyword>
<evidence type="ECO:0000256" key="2">
    <source>
        <dbReference type="ARBA" id="ARBA00010617"/>
    </source>
</evidence>
<proteinExistence type="inferred from homology"/>
<evidence type="ECO:0000256" key="7">
    <source>
        <dbReference type="ARBA" id="ARBA00023002"/>
    </source>
</evidence>
<protein>
    <submittedName>
        <fullName evidence="13">Cytochrome P450 714C2-like protein</fullName>
    </submittedName>
</protein>
<name>A0A443NPT7_9MAGN</name>
<dbReference type="GO" id="GO:0005506">
    <property type="term" value="F:iron ion binding"/>
    <property type="evidence" value="ECO:0007669"/>
    <property type="project" value="InterPro"/>
</dbReference>